<evidence type="ECO:0000256" key="3">
    <source>
        <dbReference type="ARBA" id="ARBA00022692"/>
    </source>
</evidence>
<feature type="transmembrane region" description="Helical" evidence="7">
    <location>
        <begin position="59"/>
        <end position="77"/>
    </location>
</feature>
<keyword evidence="9" id="KW-1185">Reference proteome</keyword>
<comment type="subcellular location">
    <subcellularLocation>
        <location evidence="1">Membrane</location>
        <topology evidence="1">Multi-pass membrane protein</topology>
    </subcellularLocation>
</comment>
<dbReference type="PANTHER" id="PTHR46139:SF3">
    <property type="entry name" value="ALKALINE CERAMIDASE"/>
    <property type="match status" value="1"/>
</dbReference>
<evidence type="ECO:0000256" key="1">
    <source>
        <dbReference type="ARBA" id="ARBA00004141"/>
    </source>
</evidence>
<keyword evidence="7" id="KW-0443">Lipid metabolism</keyword>
<protein>
    <recommendedName>
        <fullName evidence="7">Alkaline ceramidase</fullName>
        <ecNumber evidence="7">3.5.1.-</ecNumber>
    </recommendedName>
</protein>
<reference evidence="8 9" key="1">
    <citation type="submission" date="2022-01" db="EMBL/GenBank/DDBJ databases">
        <title>A chromosomal length assembly of Cordylochernes scorpioides.</title>
        <authorList>
            <person name="Zeh D."/>
            <person name="Zeh J."/>
        </authorList>
    </citation>
    <scope>NUCLEOTIDE SEQUENCE [LARGE SCALE GENOMIC DNA]</scope>
    <source>
        <strain evidence="8">IN4F17</strain>
        <tissue evidence="8">Whole Body</tissue>
    </source>
</reference>
<evidence type="ECO:0000256" key="5">
    <source>
        <dbReference type="ARBA" id="ARBA00022989"/>
    </source>
</evidence>
<organism evidence="8 9">
    <name type="scientific">Cordylochernes scorpioides</name>
    <dbReference type="NCBI Taxonomy" id="51811"/>
    <lineage>
        <taxon>Eukaryota</taxon>
        <taxon>Metazoa</taxon>
        <taxon>Ecdysozoa</taxon>
        <taxon>Arthropoda</taxon>
        <taxon>Chelicerata</taxon>
        <taxon>Arachnida</taxon>
        <taxon>Pseudoscorpiones</taxon>
        <taxon>Cheliferoidea</taxon>
        <taxon>Chernetidae</taxon>
        <taxon>Cordylochernes</taxon>
    </lineage>
</organism>
<dbReference type="EMBL" id="CP092872">
    <property type="protein sequence ID" value="UYV72686.1"/>
    <property type="molecule type" value="Genomic_DNA"/>
</dbReference>
<keyword evidence="4 7" id="KW-0378">Hydrolase</keyword>
<dbReference type="InterPro" id="IPR008901">
    <property type="entry name" value="ACER"/>
</dbReference>
<evidence type="ECO:0000313" key="8">
    <source>
        <dbReference type="EMBL" id="UYV72686.1"/>
    </source>
</evidence>
<evidence type="ECO:0000256" key="7">
    <source>
        <dbReference type="RuleBase" id="RU364079"/>
    </source>
</evidence>
<dbReference type="PANTHER" id="PTHR46139">
    <property type="entry name" value="ALKALINE CERAMIDASE"/>
    <property type="match status" value="1"/>
</dbReference>
<dbReference type="Pfam" id="PF05875">
    <property type="entry name" value="Ceramidase"/>
    <property type="match status" value="1"/>
</dbReference>
<evidence type="ECO:0000256" key="2">
    <source>
        <dbReference type="ARBA" id="ARBA00009780"/>
    </source>
</evidence>
<feature type="transmembrane region" description="Helical" evidence="7">
    <location>
        <begin position="97"/>
        <end position="122"/>
    </location>
</feature>
<keyword evidence="5 7" id="KW-1133">Transmembrane helix</keyword>
<sequence length="246" mass="27571">MIIMVSNVLFLVYPPLVAGLFSQYAAQVTRGVYLVWGLLLAIGLSSIYFHATLSLLGQLLDEVAILWLLMAAAALWAPRRCLPSPFSTNRRLFQRSMLVLCVVGTGLACLFPALNAFALMAFGIPGTAFMVAELLRCRNPRVLRLGVRCTVLWLCALACWINDRMFCDMWSALNFPYLHGAWHILIAIASYSACVLFAYFHVVCEFPEKLPRLLFWPSDRFELGVPYIVLKGGPNDKPIKEDAHKI</sequence>
<feature type="transmembrane region" description="Helical" evidence="7">
    <location>
        <begin position="7"/>
        <end position="26"/>
    </location>
</feature>
<feature type="transmembrane region" description="Helical" evidence="7">
    <location>
        <begin position="181"/>
        <end position="202"/>
    </location>
</feature>
<gene>
    <name evidence="8" type="ORF">LAZ67_10000303</name>
</gene>
<comment type="caution">
    <text evidence="7">Lacks conserved residue(s) required for the propagation of feature annotation.</text>
</comment>
<evidence type="ECO:0000313" key="9">
    <source>
        <dbReference type="Proteomes" id="UP001235939"/>
    </source>
</evidence>
<keyword evidence="3 7" id="KW-0812">Transmembrane</keyword>
<comment type="similarity">
    <text evidence="2 7">Belongs to the alkaline ceramidase family.</text>
</comment>
<feature type="transmembrane region" description="Helical" evidence="7">
    <location>
        <begin position="142"/>
        <end position="161"/>
    </location>
</feature>
<dbReference type="Proteomes" id="UP001235939">
    <property type="component" value="Chromosome 10"/>
</dbReference>
<evidence type="ECO:0000256" key="6">
    <source>
        <dbReference type="ARBA" id="ARBA00023136"/>
    </source>
</evidence>
<accession>A0ABY6KUZ0</accession>
<comment type="function">
    <text evidence="7">Hydrolyzes the sphingolipid ceramide into sphingosine and free fatty acid.</text>
</comment>
<feature type="transmembrane region" description="Helical" evidence="7">
    <location>
        <begin position="32"/>
        <end position="52"/>
    </location>
</feature>
<proteinExistence type="inferred from homology"/>
<dbReference type="EC" id="3.5.1.-" evidence="7"/>
<evidence type="ECO:0000256" key="4">
    <source>
        <dbReference type="ARBA" id="ARBA00022801"/>
    </source>
</evidence>
<name>A0ABY6KUZ0_9ARAC</name>
<keyword evidence="6 7" id="KW-0472">Membrane</keyword>